<dbReference type="SUPFAM" id="SSF52402">
    <property type="entry name" value="Adenine nucleotide alpha hydrolases-like"/>
    <property type="match status" value="1"/>
</dbReference>
<dbReference type="EMBL" id="NHOC01000002">
    <property type="protein sequence ID" value="OUM21359.1"/>
    <property type="molecule type" value="Genomic_DNA"/>
</dbReference>
<keyword evidence="4" id="KW-1185">Reference proteome</keyword>
<reference evidence="3 4" key="1">
    <citation type="submission" date="2017-05" db="EMBL/GenBank/DDBJ databases">
        <title>Butyricicoccus porcorum sp. nov. a butyrate-producing bacterium from the swine intestinal tract.</title>
        <authorList>
            <person name="Trachsel J."/>
            <person name="Humphrey S."/>
            <person name="Allen H.K."/>
        </authorList>
    </citation>
    <scope>NUCLEOTIDE SEQUENCE [LARGE SCALE GENOMIC DNA]</scope>
    <source>
        <strain evidence="3">BB10</strain>
    </source>
</reference>
<sequence length="277" mass="31394">MSAPNPAQRAITTTFSRKIYKPIRKAIREYELIQPGDHIAVCISGGKDSMLLACALTMLQKISDIPFTLTGLSMDPGYTPESRAQIEQNIQALGLETQWYSTRLFETVNQETDNPCFLCARLRRGSLYEKALELGCNKIALGHHFDDVVETTLLSMLYGGQVQTMLPKLHAKNYPGMQVIRPLYLVRERDILAWRDACGLTFLACSCEFAAKARRENSPESSKRYEVKQIIARLEQDNDQVAKNIFNSVKNVNVDDILGWHKGTERHTFLDEYNTAE</sequence>
<dbReference type="GO" id="GO:0008033">
    <property type="term" value="P:tRNA processing"/>
    <property type="evidence" value="ECO:0007669"/>
    <property type="project" value="InterPro"/>
</dbReference>
<dbReference type="PANTHER" id="PTHR43686:SF1">
    <property type="entry name" value="AMINOTRAN_5 DOMAIN-CONTAINING PROTEIN"/>
    <property type="match status" value="1"/>
</dbReference>
<dbReference type="RefSeq" id="WP_087017219.1">
    <property type="nucleotide sequence ID" value="NZ_CP178353.1"/>
</dbReference>
<proteinExistence type="predicted"/>
<dbReference type="PIRSF" id="PIRSF004976">
    <property type="entry name" value="ATPase_YdaO"/>
    <property type="match status" value="1"/>
</dbReference>
<evidence type="ECO:0000259" key="2">
    <source>
        <dbReference type="Pfam" id="PF01171"/>
    </source>
</evidence>
<dbReference type="AlphaFoldDB" id="A0A252F6F6"/>
<protein>
    <submittedName>
        <fullName evidence="3">tRNA 2-thiocytidine(32) synthetase TtcA</fullName>
    </submittedName>
</protein>
<dbReference type="InterPro" id="IPR014729">
    <property type="entry name" value="Rossmann-like_a/b/a_fold"/>
</dbReference>
<dbReference type="Pfam" id="PF01171">
    <property type="entry name" value="ATP_bind_3"/>
    <property type="match status" value="1"/>
</dbReference>
<evidence type="ECO:0000313" key="4">
    <source>
        <dbReference type="Proteomes" id="UP000194903"/>
    </source>
</evidence>
<dbReference type="OrthoDB" id="9801054at2"/>
<organism evidence="3 4">
    <name type="scientific">Butyricicoccus porcorum</name>
    <dbReference type="NCBI Taxonomy" id="1945634"/>
    <lineage>
        <taxon>Bacteria</taxon>
        <taxon>Bacillati</taxon>
        <taxon>Bacillota</taxon>
        <taxon>Clostridia</taxon>
        <taxon>Eubacteriales</taxon>
        <taxon>Butyricicoccaceae</taxon>
        <taxon>Butyricicoccus</taxon>
    </lineage>
</organism>
<dbReference type="InterPro" id="IPR035107">
    <property type="entry name" value="tRNA_thiolation_TtcA_Ctu1"/>
</dbReference>
<gene>
    <name evidence="3" type="ORF">CBW42_01955</name>
</gene>
<feature type="domain" description="tRNA(Ile)-lysidine/2-thiocytidine synthase N-terminal" evidence="2">
    <location>
        <begin position="39"/>
        <end position="202"/>
    </location>
</feature>
<dbReference type="Gene3D" id="3.40.50.620">
    <property type="entry name" value="HUPs"/>
    <property type="match status" value="1"/>
</dbReference>
<comment type="caution">
    <text evidence="3">The sequence shown here is derived from an EMBL/GenBank/DDBJ whole genome shotgun (WGS) entry which is preliminary data.</text>
</comment>
<evidence type="ECO:0000256" key="1">
    <source>
        <dbReference type="ARBA" id="ARBA00022679"/>
    </source>
</evidence>
<evidence type="ECO:0000313" key="3">
    <source>
        <dbReference type="EMBL" id="OUM21359.1"/>
    </source>
</evidence>
<dbReference type="CDD" id="cd24138">
    <property type="entry name" value="TtcA-like"/>
    <property type="match status" value="1"/>
</dbReference>
<dbReference type="GO" id="GO:0016740">
    <property type="term" value="F:transferase activity"/>
    <property type="evidence" value="ECO:0007669"/>
    <property type="project" value="UniProtKB-KW"/>
</dbReference>
<keyword evidence="1" id="KW-0808">Transferase</keyword>
<dbReference type="Proteomes" id="UP000194903">
    <property type="component" value="Unassembled WGS sequence"/>
</dbReference>
<dbReference type="PANTHER" id="PTHR43686">
    <property type="entry name" value="SULFURTRANSFERASE-RELATED"/>
    <property type="match status" value="1"/>
</dbReference>
<accession>A0A252F6F6</accession>
<name>A0A252F6F6_9FIRM</name>
<dbReference type="InterPro" id="IPR011063">
    <property type="entry name" value="TilS/TtcA_N"/>
</dbReference>